<evidence type="ECO:0000256" key="11">
    <source>
        <dbReference type="NCBIfam" id="TIGR02067"/>
    </source>
</evidence>
<proteinExistence type="inferred from homology"/>
<name>A0ABT5D6H9_9BACT</name>
<sequence length="265" mass="28457">MTTEAQGLMQAAAEVARKSGDVALEFFRKGVTVDIKKDGTPVTVADRTAEKTARDWIEAHFPQDGILGEEFGETRPGARRRWILDPIDGTKTFIRGVPLWGTLVAVAEGERILCGAAYFPPVGELLVAAPGGGCFWNDKPTRVSELADLSQAVALCTDERFQVHPDRGERWRTLTGRSAIARTWGDCYGYLLVATGRAEVMVDEVMSPWDAAALQPIIEEAGGVFTDWTGARTAFGGSAIATNAALASQVRELLGAVSPAKAPRP</sequence>
<evidence type="ECO:0000256" key="8">
    <source>
        <dbReference type="ARBA" id="ARBA00022842"/>
    </source>
</evidence>
<comment type="similarity">
    <text evidence="3">Belongs to the inositol monophosphatase superfamily.</text>
</comment>
<dbReference type="PRINTS" id="PR00377">
    <property type="entry name" value="IMPHPHTASES"/>
</dbReference>
<evidence type="ECO:0000256" key="9">
    <source>
        <dbReference type="ARBA" id="ARBA00023102"/>
    </source>
</evidence>
<evidence type="ECO:0000256" key="1">
    <source>
        <dbReference type="ARBA" id="ARBA00001946"/>
    </source>
</evidence>
<evidence type="ECO:0000256" key="3">
    <source>
        <dbReference type="ARBA" id="ARBA00009759"/>
    </source>
</evidence>
<dbReference type="GO" id="GO:0004401">
    <property type="term" value="F:histidinol-phosphatase activity"/>
    <property type="evidence" value="ECO:0007669"/>
    <property type="project" value="UniProtKB-EC"/>
</dbReference>
<evidence type="ECO:0000256" key="5">
    <source>
        <dbReference type="ARBA" id="ARBA00022605"/>
    </source>
</evidence>
<dbReference type="Gene3D" id="3.40.190.80">
    <property type="match status" value="1"/>
</dbReference>
<comment type="caution">
    <text evidence="12">The sequence shown here is derived from an EMBL/GenBank/DDBJ whole genome shotgun (WGS) entry which is preliminary data.</text>
</comment>
<dbReference type="NCBIfam" id="TIGR02067">
    <property type="entry name" value="his_9_HisN"/>
    <property type="match status" value="1"/>
</dbReference>
<comment type="pathway">
    <text evidence="2">Amino-acid biosynthesis; L-histidine biosynthesis; L-histidine from 5-phospho-alpha-D-ribose 1-diphosphate: step 8/9.</text>
</comment>
<dbReference type="InterPro" id="IPR000760">
    <property type="entry name" value="Inositol_monophosphatase-like"/>
</dbReference>
<protein>
    <recommendedName>
        <fullName evidence="4 11">Histidinol-phosphatase</fullName>
        <ecNumber evidence="4 11">3.1.3.15</ecNumber>
    </recommendedName>
</protein>
<dbReference type="PANTHER" id="PTHR20854:SF4">
    <property type="entry name" value="INOSITOL-1-MONOPHOSPHATASE-RELATED"/>
    <property type="match status" value="1"/>
</dbReference>
<keyword evidence="13" id="KW-1185">Reference proteome</keyword>
<dbReference type="InterPro" id="IPR020583">
    <property type="entry name" value="Inositol_monoP_metal-BS"/>
</dbReference>
<keyword evidence="5" id="KW-0028">Amino-acid biosynthesis</keyword>
<evidence type="ECO:0000256" key="10">
    <source>
        <dbReference type="ARBA" id="ARBA00049158"/>
    </source>
</evidence>
<organism evidence="12 13">
    <name type="scientific">Stigmatella ashevillensis</name>
    <dbReference type="NCBI Taxonomy" id="2995309"/>
    <lineage>
        <taxon>Bacteria</taxon>
        <taxon>Pseudomonadati</taxon>
        <taxon>Myxococcota</taxon>
        <taxon>Myxococcia</taxon>
        <taxon>Myxococcales</taxon>
        <taxon>Cystobacterineae</taxon>
        <taxon>Archangiaceae</taxon>
        <taxon>Stigmatella</taxon>
    </lineage>
</organism>
<dbReference type="InterPro" id="IPR011809">
    <property type="entry name" value="His_9_proposed"/>
</dbReference>
<gene>
    <name evidence="12" type="primary">hisN</name>
    <name evidence="12" type="ORF">POL68_12425</name>
</gene>
<comment type="catalytic activity">
    <reaction evidence="10">
        <text>L-histidinol phosphate + H2O = L-histidinol + phosphate</text>
        <dbReference type="Rhea" id="RHEA:14465"/>
        <dbReference type="ChEBI" id="CHEBI:15377"/>
        <dbReference type="ChEBI" id="CHEBI:43474"/>
        <dbReference type="ChEBI" id="CHEBI:57699"/>
        <dbReference type="ChEBI" id="CHEBI:57980"/>
        <dbReference type="EC" id="3.1.3.15"/>
    </reaction>
</comment>
<dbReference type="EC" id="3.1.3.15" evidence="4 11"/>
<dbReference type="PANTHER" id="PTHR20854">
    <property type="entry name" value="INOSITOL MONOPHOSPHATASE"/>
    <property type="match status" value="1"/>
</dbReference>
<dbReference type="Gene3D" id="3.30.540.10">
    <property type="entry name" value="Fructose-1,6-Bisphosphatase, subunit A, domain 1"/>
    <property type="match status" value="1"/>
</dbReference>
<evidence type="ECO:0000313" key="12">
    <source>
        <dbReference type="EMBL" id="MDC0709270.1"/>
    </source>
</evidence>
<accession>A0ABT5D6H9</accession>
<evidence type="ECO:0000256" key="2">
    <source>
        <dbReference type="ARBA" id="ARBA00004970"/>
    </source>
</evidence>
<evidence type="ECO:0000256" key="6">
    <source>
        <dbReference type="ARBA" id="ARBA00022723"/>
    </source>
</evidence>
<dbReference type="Pfam" id="PF00459">
    <property type="entry name" value="Inositol_P"/>
    <property type="match status" value="1"/>
</dbReference>
<evidence type="ECO:0000313" key="13">
    <source>
        <dbReference type="Proteomes" id="UP001221838"/>
    </source>
</evidence>
<evidence type="ECO:0000256" key="4">
    <source>
        <dbReference type="ARBA" id="ARBA00013085"/>
    </source>
</evidence>
<keyword evidence="8" id="KW-0460">Magnesium</keyword>
<dbReference type="Proteomes" id="UP001221838">
    <property type="component" value="Unassembled WGS sequence"/>
</dbReference>
<dbReference type="EMBL" id="JAQNDM010000002">
    <property type="protein sequence ID" value="MDC0709270.1"/>
    <property type="molecule type" value="Genomic_DNA"/>
</dbReference>
<keyword evidence="7 12" id="KW-0378">Hydrolase</keyword>
<reference evidence="12 13" key="1">
    <citation type="submission" date="2022-11" db="EMBL/GenBank/DDBJ databases">
        <title>Minimal conservation of predation-associated metabolite biosynthetic gene clusters underscores biosynthetic potential of Myxococcota including descriptions for ten novel species: Archangium lansinium sp. nov., Myxococcus landrumus sp. nov., Nannocystis bai.</title>
        <authorList>
            <person name="Ahearne A."/>
            <person name="Stevens C."/>
            <person name="Dowd S."/>
        </authorList>
    </citation>
    <scope>NUCLEOTIDE SEQUENCE [LARGE SCALE GENOMIC DNA]</scope>
    <source>
        <strain evidence="12 13">NCWAL01</strain>
    </source>
</reference>
<dbReference type="PROSITE" id="PS00629">
    <property type="entry name" value="IMP_1"/>
    <property type="match status" value="1"/>
</dbReference>
<evidence type="ECO:0000256" key="7">
    <source>
        <dbReference type="ARBA" id="ARBA00022801"/>
    </source>
</evidence>
<keyword evidence="6" id="KW-0479">Metal-binding</keyword>
<keyword evidence="9" id="KW-0368">Histidine biosynthesis</keyword>
<dbReference type="SUPFAM" id="SSF56655">
    <property type="entry name" value="Carbohydrate phosphatase"/>
    <property type="match status" value="1"/>
</dbReference>
<dbReference type="RefSeq" id="WP_272137683.1">
    <property type="nucleotide sequence ID" value="NZ_JAQNDM010000002.1"/>
</dbReference>
<comment type="cofactor">
    <cofactor evidence="1">
        <name>Mg(2+)</name>
        <dbReference type="ChEBI" id="CHEBI:18420"/>
    </cofactor>
</comment>